<evidence type="ECO:0000313" key="2">
    <source>
        <dbReference type="Proteomes" id="UP001431783"/>
    </source>
</evidence>
<dbReference type="Proteomes" id="UP001431783">
    <property type="component" value="Unassembled WGS sequence"/>
</dbReference>
<accession>A0AAW1URG2</accession>
<evidence type="ECO:0000313" key="1">
    <source>
        <dbReference type="EMBL" id="KAK9883113.1"/>
    </source>
</evidence>
<dbReference type="EMBL" id="JARQZJ010000091">
    <property type="protein sequence ID" value="KAK9883113.1"/>
    <property type="molecule type" value="Genomic_DNA"/>
</dbReference>
<comment type="caution">
    <text evidence="1">The sequence shown here is derived from an EMBL/GenBank/DDBJ whole genome shotgun (WGS) entry which is preliminary data.</text>
</comment>
<organism evidence="1 2">
    <name type="scientific">Henosepilachna vigintioctopunctata</name>
    <dbReference type="NCBI Taxonomy" id="420089"/>
    <lineage>
        <taxon>Eukaryota</taxon>
        <taxon>Metazoa</taxon>
        <taxon>Ecdysozoa</taxon>
        <taxon>Arthropoda</taxon>
        <taxon>Hexapoda</taxon>
        <taxon>Insecta</taxon>
        <taxon>Pterygota</taxon>
        <taxon>Neoptera</taxon>
        <taxon>Endopterygota</taxon>
        <taxon>Coleoptera</taxon>
        <taxon>Polyphaga</taxon>
        <taxon>Cucujiformia</taxon>
        <taxon>Coccinelloidea</taxon>
        <taxon>Coccinellidae</taxon>
        <taxon>Epilachninae</taxon>
        <taxon>Epilachnini</taxon>
        <taxon>Henosepilachna</taxon>
    </lineage>
</organism>
<protein>
    <recommendedName>
        <fullName evidence="3">Secreted protein</fullName>
    </recommendedName>
</protein>
<gene>
    <name evidence="1" type="ORF">WA026_001312</name>
</gene>
<reference evidence="1 2" key="1">
    <citation type="submission" date="2023-03" db="EMBL/GenBank/DDBJ databases">
        <title>Genome insight into feeding habits of ladybird beetles.</title>
        <authorList>
            <person name="Li H.-S."/>
            <person name="Huang Y.-H."/>
            <person name="Pang H."/>
        </authorList>
    </citation>
    <scope>NUCLEOTIDE SEQUENCE [LARGE SCALE GENOMIC DNA]</scope>
    <source>
        <strain evidence="1">SYSU_2023b</strain>
        <tissue evidence="1">Whole body</tissue>
    </source>
</reference>
<evidence type="ECO:0008006" key="3">
    <source>
        <dbReference type="Google" id="ProtNLM"/>
    </source>
</evidence>
<name>A0AAW1URG2_9CUCU</name>
<dbReference type="AlphaFoldDB" id="A0AAW1URG2"/>
<proteinExistence type="predicted"/>
<sequence>MIFSKKLKRSPVLNCCFLASFCNTSSTLKLYEAILQFLLHRISFTMFAYIDRSLNRFPVSGDFNLDLLQVEIALNGLIYRPTCSNGPASCRLVTLLAIV</sequence>
<keyword evidence="2" id="KW-1185">Reference proteome</keyword>